<dbReference type="InterPro" id="IPR018060">
    <property type="entry name" value="HTH_AraC"/>
</dbReference>
<proteinExistence type="predicted"/>
<name>A0A845B5J5_9SPHN</name>
<organism evidence="5 6">
    <name type="scientific">Allopontixanthobacter sediminis</name>
    <dbReference type="NCBI Taxonomy" id="1689985"/>
    <lineage>
        <taxon>Bacteria</taxon>
        <taxon>Pseudomonadati</taxon>
        <taxon>Pseudomonadota</taxon>
        <taxon>Alphaproteobacteria</taxon>
        <taxon>Sphingomonadales</taxon>
        <taxon>Erythrobacteraceae</taxon>
        <taxon>Allopontixanthobacter</taxon>
    </lineage>
</organism>
<dbReference type="SMART" id="SM00342">
    <property type="entry name" value="HTH_ARAC"/>
    <property type="match status" value="1"/>
</dbReference>
<evidence type="ECO:0000259" key="4">
    <source>
        <dbReference type="PROSITE" id="PS01124"/>
    </source>
</evidence>
<sequence length="279" mass="31836">MLLSRTYRPSPSLSPYIRRYYVFEADLPDDMVIEDFLLAETAFVRSLLKGEWQGEIAPGEWSCPSKTLFFGANEVPFKVRVQGSFHVVGFAIRPSGWHGLFRKPHHEFVDQLLPLQDIWGDLAGKLQAAMESAETDEAKVAAMEAIIEERIAFLGTPATDPAIAKFETIARTDSTMRVDDAADDVGLSVRQFERRCRASFGLTPKAVLRRSRFLDMATAMRGFSSPTERDLAELRYFDQSHLNREFRRFTRMTPRQFERSASPLQTAGLKLREESRFED</sequence>
<keyword evidence="6" id="KW-1185">Reference proteome</keyword>
<keyword evidence="1" id="KW-0805">Transcription regulation</keyword>
<comment type="caution">
    <text evidence="5">The sequence shown here is derived from an EMBL/GenBank/DDBJ whole genome shotgun (WGS) entry which is preliminary data.</text>
</comment>
<dbReference type="PANTHER" id="PTHR46796:SF15">
    <property type="entry name" value="BLL1074 PROTEIN"/>
    <property type="match status" value="1"/>
</dbReference>
<reference evidence="5 6" key="1">
    <citation type="submission" date="2019-12" db="EMBL/GenBank/DDBJ databases">
        <title>Genomic-based taxomic classification of the family Erythrobacteraceae.</title>
        <authorList>
            <person name="Xu L."/>
        </authorList>
    </citation>
    <scope>NUCLEOTIDE SEQUENCE [LARGE SCALE GENOMIC DNA]</scope>
    <source>
        <strain evidence="5 6">KCTC 42453</strain>
    </source>
</reference>
<dbReference type="AlphaFoldDB" id="A0A845B5J5"/>
<accession>A0A845B5J5</accession>
<evidence type="ECO:0000256" key="2">
    <source>
        <dbReference type="ARBA" id="ARBA00023125"/>
    </source>
</evidence>
<dbReference type="Gene3D" id="1.10.10.60">
    <property type="entry name" value="Homeodomain-like"/>
    <property type="match status" value="1"/>
</dbReference>
<dbReference type="PANTHER" id="PTHR46796">
    <property type="entry name" value="HTH-TYPE TRANSCRIPTIONAL ACTIVATOR RHAS-RELATED"/>
    <property type="match status" value="1"/>
</dbReference>
<dbReference type="InterPro" id="IPR046532">
    <property type="entry name" value="DUF6597"/>
</dbReference>
<evidence type="ECO:0000313" key="6">
    <source>
        <dbReference type="Proteomes" id="UP000431922"/>
    </source>
</evidence>
<evidence type="ECO:0000256" key="1">
    <source>
        <dbReference type="ARBA" id="ARBA00023015"/>
    </source>
</evidence>
<keyword evidence="3" id="KW-0804">Transcription</keyword>
<dbReference type="GO" id="GO:0003700">
    <property type="term" value="F:DNA-binding transcription factor activity"/>
    <property type="evidence" value="ECO:0007669"/>
    <property type="project" value="InterPro"/>
</dbReference>
<evidence type="ECO:0000313" key="5">
    <source>
        <dbReference type="EMBL" id="MXP45426.1"/>
    </source>
</evidence>
<dbReference type="Pfam" id="PF12833">
    <property type="entry name" value="HTH_18"/>
    <property type="match status" value="1"/>
</dbReference>
<protein>
    <submittedName>
        <fullName evidence="5">AraC family transcriptional regulator</fullName>
    </submittedName>
</protein>
<dbReference type="Pfam" id="PF20240">
    <property type="entry name" value="DUF6597"/>
    <property type="match status" value="1"/>
</dbReference>
<dbReference type="Proteomes" id="UP000431922">
    <property type="component" value="Unassembled WGS sequence"/>
</dbReference>
<feature type="domain" description="HTH araC/xylS-type" evidence="4">
    <location>
        <begin position="160"/>
        <end position="260"/>
    </location>
</feature>
<dbReference type="EMBL" id="WTYL01000003">
    <property type="protein sequence ID" value="MXP45426.1"/>
    <property type="molecule type" value="Genomic_DNA"/>
</dbReference>
<gene>
    <name evidence="5" type="ORF">GRI65_13300</name>
</gene>
<evidence type="ECO:0000256" key="3">
    <source>
        <dbReference type="ARBA" id="ARBA00023163"/>
    </source>
</evidence>
<dbReference type="GO" id="GO:0043565">
    <property type="term" value="F:sequence-specific DNA binding"/>
    <property type="evidence" value="ECO:0007669"/>
    <property type="project" value="InterPro"/>
</dbReference>
<dbReference type="RefSeq" id="WP_160757022.1">
    <property type="nucleotide sequence ID" value="NZ_WTYL01000003.1"/>
</dbReference>
<keyword evidence="2" id="KW-0238">DNA-binding</keyword>
<dbReference type="PROSITE" id="PS01124">
    <property type="entry name" value="HTH_ARAC_FAMILY_2"/>
    <property type="match status" value="1"/>
</dbReference>
<dbReference type="OrthoDB" id="2559672at2"/>
<dbReference type="InterPro" id="IPR050204">
    <property type="entry name" value="AraC_XylS_family_regulators"/>
</dbReference>